<dbReference type="EMBL" id="LBTN01000015">
    <property type="protein sequence ID" value="KKQ40620.1"/>
    <property type="molecule type" value="Genomic_DNA"/>
</dbReference>
<reference evidence="1 2" key="1">
    <citation type="journal article" date="2015" name="Nature">
        <title>rRNA introns, odd ribosomes, and small enigmatic genomes across a large radiation of phyla.</title>
        <authorList>
            <person name="Brown C.T."/>
            <person name="Hug L.A."/>
            <person name="Thomas B.C."/>
            <person name="Sharon I."/>
            <person name="Castelle C.J."/>
            <person name="Singh A."/>
            <person name="Wilkins M.J."/>
            <person name="Williams K.H."/>
            <person name="Banfield J.F."/>
        </authorList>
    </citation>
    <scope>NUCLEOTIDE SEQUENCE [LARGE SCALE GENOMIC DNA]</scope>
</reference>
<evidence type="ECO:0000313" key="1">
    <source>
        <dbReference type="EMBL" id="KKQ40620.1"/>
    </source>
</evidence>
<organism evidence="1 2">
    <name type="scientific">Candidatus Magasanikbacteria bacterium GW2011_GWA2_37_8</name>
    <dbReference type="NCBI Taxonomy" id="1619036"/>
    <lineage>
        <taxon>Bacteria</taxon>
        <taxon>Candidatus Magasanikiibacteriota</taxon>
    </lineage>
</organism>
<dbReference type="Proteomes" id="UP000034333">
    <property type="component" value="Unassembled WGS sequence"/>
</dbReference>
<protein>
    <submittedName>
        <fullName evidence="1">Uncharacterized protein</fullName>
    </submittedName>
</protein>
<dbReference type="AlphaFoldDB" id="A0A0G0HPU8"/>
<proteinExistence type="predicted"/>
<sequence length="245" mass="29224">MFKEKKPQDVEEELEDLFVRYNIYPSISVNKVKRWIYESVGKNSMDVFNKYCKKWHKFLPDFKNLEEANYVLGIFSDAWNYFPHKELGNKSPNDLIKKNLSSKSETSKNVPNGPKIICNGVEMEFDKYQEMIKEMTKLQIPFKKWIKKELLPNYKKYLSKLHKNKKLQEQDYDVAEIFFQRVLHVGFIDLIEIRINFIKKEFPNWWPTHVLYSNLKPAGVLSSVGRLFGFIGFLYYIDSKVFGFK</sequence>
<name>A0A0G0HPU8_9BACT</name>
<gene>
    <name evidence="1" type="ORF">US58_C0015G0013</name>
</gene>
<dbReference type="STRING" id="1619036.US58_C0015G0013"/>
<comment type="caution">
    <text evidence="1">The sequence shown here is derived from an EMBL/GenBank/DDBJ whole genome shotgun (WGS) entry which is preliminary data.</text>
</comment>
<evidence type="ECO:0000313" key="2">
    <source>
        <dbReference type="Proteomes" id="UP000034333"/>
    </source>
</evidence>
<accession>A0A0G0HPU8</accession>